<dbReference type="EMBL" id="JAULSU010000003">
    <property type="protein sequence ID" value="KAK0623960.1"/>
    <property type="molecule type" value="Genomic_DNA"/>
</dbReference>
<dbReference type="AlphaFoldDB" id="A0AA40C3S5"/>
<sequence length="309" mass="33732">MRLLPIFATAATATDLLIPLYLFPANNGQAWTPIEQALTSNPTLTTKIIINPNNGPGKTPNEGLGDPQYVAGTKALGSHRNAQMVGYVHTSTDGGATRCNRPYSELEADIRTWSTWVSQDIPIQGIFIDEAPVNTNNNCVEYMRNLTDLIRNDPDILFPQRLVIFNPGGTGTLQPFYDLNPTYIVALETCFVVPEKAGGEYDQCDPAFPSWERYDHEGYGSSLDRVVFPNIGRDNAGRTAVLVHGFHDYNGETANFTASEEVLGNMIRGVVQRGVGATFFNTRGYHAFEDGPASIGVVARLLSEANASN</sequence>
<dbReference type="Proteomes" id="UP001175000">
    <property type="component" value="Unassembled WGS sequence"/>
</dbReference>
<protein>
    <submittedName>
        <fullName evidence="1">Spherulation-specific family 4-domain-containing protein</fullName>
    </submittedName>
</protein>
<name>A0AA40C3S5_9PEZI</name>
<dbReference type="Pfam" id="PF12138">
    <property type="entry name" value="Spherulin4"/>
    <property type="match status" value="1"/>
</dbReference>
<dbReference type="PANTHER" id="PTHR35040:SF9">
    <property type="entry name" value="4-LIKE CELL SURFACE PROTEIN, PUTATIVE (AFU_ORTHOLOGUE AFUA_4G14080)-RELATED"/>
    <property type="match status" value="1"/>
</dbReference>
<evidence type="ECO:0000313" key="2">
    <source>
        <dbReference type="Proteomes" id="UP001175000"/>
    </source>
</evidence>
<gene>
    <name evidence="1" type="ORF">B0T14DRAFT_536651</name>
</gene>
<dbReference type="InterPro" id="IPR021986">
    <property type="entry name" value="Spherulin4"/>
</dbReference>
<comment type="caution">
    <text evidence="1">The sequence shown here is derived from an EMBL/GenBank/DDBJ whole genome shotgun (WGS) entry which is preliminary data.</text>
</comment>
<accession>A0AA40C3S5</accession>
<organism evidence="1 2">
    <name type="scientific">Immersiella caudata</name>
    <dbReference type="NCBI Taxonomy" id="314043"/>
    <lineage>
        <taxon>Eukaryota</taxon>
        <taxon>Fungi</taxon>
        <taxon>Dikarya</taxon>
        <taxon>Ascomycota</taxon>
        <taxon>Pezizomycotina</taxon>
        <taxon>Sordariomycetes</taxon>
        <taxon>Sordariomycetidae</taxon>
        <taxon>Sordariales</taxon>
        <taxon>Lasiosphaeriaceae</taxon>
        <taxon>Immersiella</taxon>
    </lineage>
</organism>
<keyword evidence="2" id="KW-1185">Reference proteome</keyword>
<evidence type="ECO:0000313" key="1">
    <source>
        <dbReference type="EMBL" id="KAK0623960.1"/>
    </source>
</evidence>
<reference evidence="1" key="1">
    <citation type="submission" date="2023-06" db="EMBL/GenBank/DDBJ databases">
        <title>Genome-scale phylogeny and comparative genomics of the fungal order Sordariales.</title>
        <authorList>
            <consortium name="Lawrence Berkeley National Laboratory"/>
            <person name="Hensen N."/>
            <person name="Bonometti L."/>
            <person name="Westerberg I."/>
            <person name="Brannstrom I.O."/>
            <person name="Guillou S."/>
            <person name="Cros-Aarteil S."/>
            <person name="Calhoun S."/>
            <person name="Haridas S."/>
            <person name="Kuo A."/>
            <person name="Mondo S."/>
            <person name="Pangilinan J."/>
            <person name="Riley R."/>
            <person name="Labutti K."/>
            <person name="Andreopoulos B."/>
            <person name="Lipzen A."/>
            <person name="Chen C."/>
            <person name="Yanf M."/>
            <person name="Daum C."/>
            <person name="Ng V."/>
            <person name="Clum A."/>
            <person name="Steindorff A."/>
            <person name="Ohm R."/>
            <person name="Martin F."/>
            <person name="Silar P."/>
            <person name="Natvig D."/>
            <person name="Lalanne C."/>
            <person name="Gautier V."/>
            <person name="Ament-Velasquez S.L."/>
            <person name="Kruys A."/>
            <person name="Hutchinson M.I."/>
            <person name="Powell A.J."/>
            <person name="Barry K."/>
            <person name="Miller A.N."/>
            <person name="Grigoriev I.V."/>
            <person name="Debuchy R."/>
            <person name="Gladieux P."/>
            <person name="Thoren M.H."/>
            <person name="Johannesson H."/>
        </authorList>
    </citation>
    <scope>NUCLEOTIDE SEQUENCE</scope>
    <source>
        <strain evidence="1">CBS 606.72</strain>
    </source>
</reference>
<proteinExistence type="predicted"/>
<dbReference type="PANTHER" id="PTHR35040">
    <property type="match status" value="1"/>
</dbReference>